<feature type="disulfide bond" description="Interchain (with Cys-434)" evidence="7">
    <location>
        <position position="176"/>
    </location>
</feature>
<keyword evidence="1 7" id="KW-0167">Capsid protein</keyword>
<dbReference type="InterPro" id="IPR011222">
    <property type="entry name" value="dsDNA_vir_gr_I_capsid"/>
</dbReference>
<evidence type="ECO:0000256" key="2">
    <source>
        <dbReference type="ARBA" id="ARBA00022581"/>
    </source>
</evidence>
<sequence length="506" mass="57377">MSSLWLPSAGPLYLPPAKPTARVLRTDEYVIGTDVYFHAESDRLLIVGHPHFDVIENGNNISIPKVSANQYRVFRCRLPDPNKFALVDPTIYNPDRQRLVWRIIGLEIGRGGGIGVSSIGHPLFNKIRDTENPNQYPGAEVAEQRMDVSMDPKQIQMFIVGCKPATGEYWDTAPKCADGQRGDCPAIQLVNDTIQDGDMGEIGFGALNFKALQQDRSGVTLDLVNTYSIYPDFLKMNKDKYGDSIFFYGKKESMFARHLWARAGVMGDSIPESNYLHPADASPQSTNLGSHVYVNTPSGSLITNDSSLFNRPYWLRQAQGANNGVCWGNDLFITVLDNSRGTNFNISVLKEDKTLDTTYKYTASDFKQYSRHVEEYELQFVFQLCKVNLDPDVLAHINAMNSRILDEWQLAFVPTQTADLEDAYRFIKSNATRCHLTEEQETNTDPYKDKTFWLVDLQERFSSDLSQHALGRKFLYQIGLLNGRKRVRTDYTVNTSKKSVKRKRTK</sequence>
<evidence type="ECO:0000256" key="7">
    <source>
        <dbReference type="HAMAP-Rule" id="MF_04002"/>
    </source>
</evidence>
<feature type="disulfide bond" description="Interchain (with Cys-176)" evidence="7">
    <location>
        <position position="434"/>
    </location>
</feature>
<keyword evidence="6 7" id="KW-1160">Virus entry into host cell</keyword>
<evidence type="ECO:0000313" key="9">
    <source>
        <dbReference type="EMBL" id="ATQ38358.1"/>
    </source>
</evidence>
<comment type="subcellular location">
    <subcellularLocation>
        <location evidence="7">Virion</location>
    </subcellularLocation>
    <subcellularLocation>
        <location evidence="7">Host nucleus</location>
    </subcellularLocation>
</comment>
<dbReference type="GO" id="GO:0042025">
    <property type="term" value="C:host cell nucleus"/>
    <property type="evidence" value="ECO:0007669"/>
    <property type="project" value="UniProtKB-SubCell"/>
</dbReference>
<comment type="similarity">
    <text evidence="7 8">Belongs to the papillomaviridae L1 protein family.</text>
</comment>
<dbReference type="HAMAP" id="MF_04002">
    <property type="entry name" value="PPV_L1"/>
    <property type="match status" value="1"/>
</dbReference>
<dbReference type="Proteomes" id="UP000289489">
    <property type="component" value="Segment"/>
</dbReference>
<dbReference type="EMBL" id="MF588716">
    <property type="protein sequence ID" value="ATQ38358.1"/>
    <property type="molecule type" value="Genomic_DNA"/>
</dbReference>
<dbReference type="Pfam" id="PF00500">
    <property type="entry name" value="Late_protein_L1"/>
    <property type="match status" value="1"/>
</dbReference>
<keyword evidence="8" id="KW-1145">T=7 icosahedral capsid protein</keyword>
<protein>
    <recommendedName>
        <fullName evidence="7 8">Major capsid protein L1</fullName>
    </recommendedName>
</protein>
<keyword evidence="2 7" id="KW-0945">Host-virus interaction</keyword>
<keyword evidence="7" id="KW-1048">Host nucleus</keyword>
<accession>A0A2D2ALM1</accession>
<dbReference type="GO" id="GO:0019062">
    <property type="term" value="P:virion attachment to host cell"/>
    <property type="evidence" value="ECO:0007669"/>
    <property type="project" value="UniProtKB-UniRule"/>
</dbReference>
<keyword evidence="4 7" id="KW-0946">Virion</keyword>
<organism evidence="9">
    <name type="scientific">Gammapapillomavirus 12</name>
    <dbReference type="NCBI Taxonomy" id="1513257"/>
    <lineage>
        <taxon>Viruses</taxon>
        <taxon>Monodnaviria</taxon>
        <taxon>Shotokuvirae</taxon>
        <taxon>Cossaviricota</taxon>
        <taxon>Papovaviricetes</taxon>
        <taxon>Zurhausenvirales</taxon>
        <taxon>Papillomaviridae</taxon>
        <taxon>Firstpapillomavirinae</taxon>
        <taxon>Gammapapillomavirus</taxon>
    </lineage>
</organism>
<dbReference type="InterPro" id="IPR002210">
    <property type="entry name" value="Capsid_L1_Papillomavir"/>
</dbReference>
<proteinExistence type="inferred from homology"/>
<dbReference type="SUPFAM" id="SSF88648">
    <property type="entry name" value="Group I dsDNA viruses"/>
    <property type="match status" value="1"/>
</dbReference>
<evidence type="ECO:0000256" key="5">
    <source>
        <dbReference type="ARBA" id="ARBA00022921"/>
    </source>
</evidence>
<comment type="subunit">
    <text evidence="7">Self-assembles into homopentamers. The capsid has an icosahedral symmetry and consists of 72 capsomers, with each capsomer being a pentamer of L1. Interacts with the minor capsid protein L2; this interaction is necessary for viral genome encapsidation. Interacts with protein E2; this interaction enhances E2-dependent replication and transcription activation.</text>
</comment>
<dbReference type="GO" id="GO:0075509">
    <property type="term" value="P:endocytosis involved in viral entry into host cell"/>
    <property type="evidence" value="ECO:0007669"/>
    <property type="project" value="UniProtKB-KW"/>
</dbReference>
<comment type="function">
    <text evidence="7 8">Forms an icosahedral capsid with a T=7 symmetry and a 50 nm diameter. The capsid is composed of 72 pentamers linked to each other by disulfide bonds and associated with L2 proteins. Binds to heparan sulfate proteoglycans on cell surface of basal layer keratinocytes to provide initial virion attachment. This binding mediates a conformational change in the virus capsid that facilitates efficient infection. The virion enters the host cell via endocytosis. During virus trafficking, L1 protein dissociates from the viral DNA and the genomic DNA is released to the host nucleus. The virion assembly takes place within the cell nucleus. Encapsulates the genomic DNA together with protein L2.</text>
</comment>
<keyword evidence="7" id="KW-1015">Disulfide bond</keyword>
<dbReference type="InterPro" id="IPR036973">
    <property type="entry name" value="Capsid_L1_sf_Papillomavir"/>
</dbReference>
<reference evidence="9" key="1">
    <citation type="journal article" date="2018" name="MSphere">
        <title>Metagenomic Discovery of 83 New Human Papillomavirus Types in Patients with Immunodeficiency.</title>
        <authorList>
            <person name="Pastrana D.V."/>
            <person name="Peretti A."/>
            <person name="Welch N.L."/>
            <person name="Borgogna C."/>
            <person name="Olivero C."/>
            <person name="Badolato R."/>
            <person name="Notarangelo L.D."/>
            <person name="Gariglio M."/>
            <person name="FitzGerald P.C."/>
            <person name="McIntosh C.E."/>
            <person name="Reeves J."/>
            <person name="Starrett G.J."/>
            <person name="Bliskovsky V."/>
            <person name="Velez D."/>
            <person name="Brownell I."/>
            <person name="Yarchoan R."/>
            <person name="Wyvill K.M."/>
            <person name="Uldrick T.S."/>
            <person name="Maldarelli F."/>
            <person name="Lisco A."/>
            <person name="Sereti I."/>
            <person name="Gonzalez C.M."/>
            <person name="Androphy E.J."/>
            <person name="McBride A.A."/>
            <person name="Van Doorslaer K."/>
            <person name="Garcia F."/>
            <person name="Dvoretzky I."/>
            <person name="Liu J.S."/>
            <person name="Han J."/>
            <person name="Murphy P.M."/>
            <person name="McDermott D.H."/>
            <person name="Buck C.B."/>
        </authorList>
    </citation>
    <scope>NUCLEOTIDE SEQUENCE</scope>
    <source>
        <strain evidence="9">Gamma12_EV07c367</strain>
    </source>
</reference>
<name>A0A2D2ALM1_9PAPI</name>
<keyword evidence="7" id="KW-1162">Viral penetration into host cytoplasm</keyword>
<dbReference type="GO" id="GO:0005198">
    <property type="term" value="F:structural molecule activity"/>
    <property type="evidence" value="ECO:0007669"/>
    <property type="project" value="UniProtKB-UniRule"/>
</dbReference>
<dbReference type="GO" id="GO:0039620">
    <property type="term" value="C:T=7 icosahedral viral capsid"/>
    <property type="evidence" value="ECO:0007669"/>
    <property type="project" value="UniProtKB-UniRule"/>
</dbReference>
<keyword evidence="5 7" id="KW-0426">Late protein</keyword>
<evidence type="ECO:0000256" key="1">
    <source>
        <dbReference type="ARBA" id="ARBA00022561"/>
    </source>
</evidence>
<evidence type="ECO:0000256" key="3">
    <source>
        <dbReference type="ARBA" id="ARBA00022804"/>
    </source>
</evidence>
<evidence type="ECO:0000256" key="4">
    <source>
        <dbReference type="ARBA" id="ARBA00022844"/>
    </source>
</evidence>
<gene>
    <name evidence="7 8 9" type="primary">L1</name>
</gene>
<keyword evidence="3 7" id="KW-1161">Viral attachment to host cell</keyword>
<dbReference type="PRINTS" id="PR00865">
    <property type="entry name" value="HPVCAPSIDL1"/>
</dbReference>
<dbReference type="Gene3D" id="2.60.175.20">
    <property type="entry name" value="Major capsid L1 (late) superfamily, Papillomavirus"/>
    <property type="match status" value="1"/>
</dbReference>
<evidence type="ECO:0000256" key="8">
    <source>
        <dbReference type="RuleBase" id="RU361248"/>
    </source>
</evidence>
<evidence type="ECO:0000256" key="6">
    <source>
        <dbReference type="ARBA" id="ARBA00023296"/>
    </source>
</evidence>
<keyword evidence="7" id="KW-1164">Virus endocytosis by host</keyword>